<proteinExistence type="predicted"/>
<name>A0ACB8G2T9_9SAUR</name>
<keyword evidence="2" id="KW-1185">Reference proteome</keyword>
<evidence type="ECO:0000313" key="2">
    <source>
        <dbReference type="Proteomes" id="UP000827872"/>
    </source>
</evidence>
<dbReference type="EMBL" id="CM037615">
    <property type="protein sequence ID" value="KAH8014051.1"/>
    <property type="molecule type" value="Genomic_DNA"/>
</dbReference>
<protein>
    <submittedName>
        <fullName evidence="1">Uncharacterized protein</fullName>
    </submittedName>
</protein>
<accession>A0ACB8G2T9</accession>
<reference evidence="1" key="1">
    <citation type="submission" date="2021-08" db="EMBL/GenBank/DDBJ databases">
        <title>The first chromosome-level gecko genome reveals the dynamic sex chromosomes of Neotropical dwarf geckos (Sphaerodactylidae: Sphaerodactylus).</title>
        <authorList>
            <person name="Pinto B.J."/>
            <person name="Keating S.E."/>
            <person name="Gamble T."/>
        </authorList>
    </citation>
    <scope>NUCLEOTIDE SEQUENCE</scope>
    <source>
        <strain evidence="1">TG3544</strain>
    </source>
</reference>
<organism evidence="1 2">
    <name type="scientific">Sphaerodactylus townsendi</name>
    <dbReference type="NCBI Taxonomy" id="933632"/>
    <lineage>
        <taxon>Eukaryota</taxon>
        <taxon>Metazoa</taxon>
        <taxon>Chordata</taxon>
        <taxon>Craniata</taxon>
        <taxon>Vertebrata</taxon>
        <taxon>Euteleostomi</taxon>
        <taxon>Lepidosauria</taxon>
        <taxon>Squamata</taxon>
        <taxon>Bifurcata</taxon>
        <taxon>Gekkota</taxon>
        <taxon>Sphaerodactylidae</taxon>
        <taxon>Sphaerodactylus</taxon>
    </lineage>
</organism>
<comment type="caution">
    <text evidence="1">The sequence shown here is derived from an EMBL/GenBank/DDBJ whole genome shotgun (WGS) entry which is preliminary data.</text>
</comment>
<evidence type="ECO:0000313" key="1">
    <source>
        <dbReference type="EMBL" id="KAH8014051.1"/>
    </source>
</evidence>
<sequence length="224" mass="24951">MGERGNRQREQKTASEEMAYKCCDGLRKVAAESPRMSSVAVIHQQRTVGMKDIIPKKQELWVESMRSEPVILGQSIQVHGTINTGADLSSIKADLLKKVPHKQCGQVNLLPYEAGEEGEKVSLDAEFEDEMVWSDMQKNQQAQLNEICSDFKAVFSSKLGNTDVIPHHIDMGGHLPIEVMSYTMKQIVASDMPQMLHHGVTRKRASKGRDAIVISPEKKVSDHG</sequence>
<gene>
    <name evidence="1" type="ORF">K3G42_024924</name>
</gene>
<dbReference type="Proteomes" id="UP000827872">
    <property type="component" value="Linkage Group LG02"/>
</dbReference>